<dbReference type="EMBL" id="JBHTIS010003961">
    <property type="protein sequence ID" value="MFD1051899.1"/>
    <property type="molecule type" value="Genomic_DNA"/>
</dbReference>
<gene>
    <name evidence="1" type="ORF">ACFQ1S_43235</name>
</gene>
<evidence type="ECO:0000313" key="1">
    <source>
        <dbReference type="EMBL" id="MFD1051899.1"/>
    </source>
</evidence>
<organism evidence="1 2">
    <name type="scientific">Kibdelosporangium lantanae</name>
    <dbReference type="NCBI Taxonomy" id="1497396"/>
    <lineage>
        <taxon>Bacteria</taxon>
        <taxon>Bacillati</taxon>
        <taxon>Actinomycetota</taxon>
        <taxon>Actinomycetes</taxon>
        <taxon>Pseudonocardiales</taxon>
        <taxon>Pseudonocardiaceae</taxon>
        <taxon>Kibdelosporangium</taxon>
    </lineage>
</organism>
<reference evidence="2" key="1">
    <citation type="journal article" date="2019" name="Int. J. Syst. Evol. Microbiol.">
        <title>The Global Catalogue of Microorganisms (GCM) 10K type strain sequencing project: providing services to taxonomists for standard genome sequencing and annotation.</title>
        <authorList>
            <consortium name="The Broad Institute Genomics Platform"/>
            <consortium name="The Broad Institute Genome Sequencing Center for Infectious Disease"/>
            <person name="Wu L."/>
            <person name="Ma J."/>
        </authorList>
    </citation>
    <scope>NUCLEOTIDE SEQUENCE [LARGE SCALE GENOMIC DNA]</scope>
    <source>
        <strain evidence="2">JCM 31486</strain>
    </source>
</reference>
<dbReference type="Pfam" id="PF20062">
    <property type="entry name" value="DUF6461"/>
    <property type="match status" value="1"/>
</dbReference>
<protein>
    <submittedName>
        <fullName evidence="1">DUF6461 domain-containing protein</fullName>
    </submittedName>
</protein>
<proteinExistence type="predicted"/>
<sequence length="187" mass="20301">RSAVSDLDWADAYPGQGKTLGEIFCLTFVKDVDTTEALRRMGGLLDTVTVRALTDIGDLHTFDNGYPEVASVAALDGWTVLFEPGGFEGNHLVAALSQGTEAVSVLRHDYASPSFDYAVDGTLVVHFDPTFPAYRHGSDPDRLLPLMREVGFDTDDDQVQPTCADAVLRNDVVATSPDLPEHALFEK</sequence>
<dbReference type="Proteomes" id="UP001597045">
    <property type="component" value="Unassembled WGS sequence"/>
</dbReference>
<comment type="caution">
    <text evidence="1">The sequence shown here is derived from an EMBL/GenBank/DDBJ whole genome shotgun (WGS) entry which is preliminary data.</text>
</comment>
<accession>A0ABW3MQM2</accession>
<dbReference type="InterPro" id="IPR045592">
    <property type="entry name" value="DUF6461"/>
</dbReference>
<evidence type="ECO:0000313" key="2">
    <source>
        <dbReference type="Proteomes" id="UP001597045"/>
    </source>
</evidence>
<feature type="non-terminal residue" evidence="1">
    <location>
        <position position="1"/>
    </location>
</feature>
<keyword evidence="2" id="KW-1185">Reference proteome</keyword>
<name>A0ABW3MQM2_9PSEU</name>